<name>A0A7J8THS1_GOSDV</name>
<accession>A0A7J8THS1</accession>
<comment type="caution">
    <text evidence="1">The sequence shown here is derived from an EMBL/GenBank/DDBJ whole genome shotgun (WGS) entry which is preliminary data.</text>
</comment>
<evidence type="ECO:0000313" key="1">
    <source>
        <dbReference type="EMBL" id="MBA0637671.1"/>
    </source>
</evidence>
<dbReference type="Proteomes" id="UP000593561">
    <property type="component" value="Unassembled WGS sequence"/>
</dbReference>
<organism evidence="1 2">
    <name type="scientific">Gossypium davidsonii</name>
    <name type="common">Davidson's cotton</name>
    <name type="synonym">Gossypium klotzschianum subsp. davidsonii</name>
    <dbReference type="NCBI Taxonomy" id="34287"/>
    <lineage>
        <taxon>Eukaryota</taxon>
        <taxon>Viridiplantae</taxon>
        <taxon>Streptophyta</taxon>
        <taxon>Embryophyta</taxon>
        <taxon>Tracheophyta</taxon>
        <taxon>Spermatophyta</taxon>
        <taxon>Magnoliopsida</taxon>
        <taxon>eudicotyledons</taxon>
        <taxon>Gunneridae</taxon>
        <taxon>Pentapetalae</taxon>
        <taxon>rosids</taxon>
        <taxon>malvids</taxon>
        <taxon>Malvales</taxon>
        <taxon>Malvaceae</taxon>
        <taxon>Malvoideae</taxon>
        <taxon>Gossypium</taxon>
    </lineage>
</organism>
<dbReference type="AlphaFoldDB" id="A0A7J8THS1"/>
<evidence type="ECO:0000313" key="2">
    <source>
        <dbReference type="Proteomes" id="UP000593561"/>
    </source>
</evidence>
<gene>
    <name evidence="1" type="ORF">Godav_028830</name>
</gene>
<proteinExistence type="predicted"/>
<dbReference type="EMBL" id="JABFAC010248917">
    <property type="protein sequence ID" value="MBA0637671.1"/>
    <property type="molecule type" value="Genomic_DNA"/>
</dbReference>
<keyword evidence="2" id="KW-1185">Reference proteome</keyword>
<protein>
    <submittedName>
        <fullName evidence="1">Uncharacterized protein</fullName>
    </submittedName>
</protein>
<reference evidence="1 2" key="1">
    <citation type="journal article" date="2019" name="Genome Biol. Evol.">
        <title>Insights into the evolution of the New World diploid cottons (Gossypium, subgenus Houzingenia) based on genome sequencing.</title>
        <authorList>
            <person name="Grover C.E."/>
            <person name="Arick M.A. 2nd"/>
            <person name="Thrash A."/>
            <person name="Conover J.L."/>
            <person name="Sanders W.S."/>
            <person name="Peterson D.G."/>
            <person name="Frelichowski J.E."/>
            <person name="Scheffler J.A."/>
            <person name="Scheffler B.E."/>
            <person name="Wendel J.F."/>
        </authorList>
    </citation>
    <scope>NUCLEOTIDE SEQUENCE [LARGE SCALE GENOMIC DNA]</scope>
    <source>
        <strain evidence="1">27</strain>
        <tissue evidence="1">Leaf</tissue>
    </source>
</reference>
<sequence length="46" mass="5630">MLNYSFCLQIHHKKFNHVMLKVLEQLRYIIDVAFILASWKVPRKEK</sequence>